<dbReference type="InterPro" id="IPR037056">
    <property type="entry name" value="RNase_H1_N_sf"/>
</dbReference>
<dbReference type="InterPro" id="IPR010285">
    <property type="entry name" value="DNA_helicase_pif1-like_DEAD"/>
</dbReference>
<evidence type="ECO:0000256" key="13">
    <source>
        <dbReference type="SAM" id="MobiDB-lite"/>
    </source>
</evidence>
<comment type="subunit">
    <text evidence="12">Monomer.</text>
</comment>
<keyword evidence="11 12" id="KW-0539">Nucleus</keyword>
<protein>
    <recommendedName>
        <fullName evidence="12">ATP-dependent DNA helicase PIF1</fullName>
        <ecNumber evidence="12">5.6.2.3</ecNumber>
    </recommendedName>
    <alternativeName>
        <fullName evidence="12">DNA 5'-3' helicase PIF1</fullName>
    </alternativeName>
    <alternativeName>
        <fullName evidence="12">DNA repair and recombination helicase PIF1</fullName>
    </alternativeName>
</protein>
<dbReference type="HAMAP" id="MF_03176">
    <property type="entry name" value="PIF1"/>
    <property type="match status" value="1"/>
</dbReference>
<keyword evidence="16" id="KW-1185">Reference proteome</keyword>
<feature type="domain" description="AAA+ ATPase" evidence="14">
    <location>
        <begin position="145"/>
        <end position="316"/>
    </location>
</feature>
<dbReference type="InterPro" id="IPR048293">
    <property type="entry name" value="PIF1_RRM3_pfh1"/>
</dbReference>
<sequence length="626" mass="69399">MRRALKALPQRNSMAKFYAVARGREGPKIYSSWDDAKDNVTRFPGAKHASFKTQAQAEMWLATTLSLLDSHTNSSFGPQRSANTRPSAAIAKPYTRPPVLQGAPSTSSYPDSVSSSHAPFIDPELEPAPIALSSEQNAVLQRILSGTNTFFSGSAGTGKSVLLREIIRRLRWKGSESVGVTASTGIAAINIGGSTINSWAGIGLGKLPVEKLIGPLMWQPKYAQAKTRWLNAETLIIDEVSMIDGTLLDKLEAIARAIKQNDKPFGGIQVVLCGDFFQLPPVPDTVDGKPILPTFAFDSAAWSKCIDKPVILTQVFRQKNQEFVDILNAMRFGKVHDSEAVRALARDVQYTDGIMPTELRVLARRDEVDRVNRRRLDTLTGECQTYESMDVAGVDSNGNRLNDSDKFRILSRLVVPQRVSLKVGAQVMLVKNLVQGRLVNGSIGRVVRFATAAEAALERMETSTPDGPGAARTDRQPERRWPVVKFIDGSEVFMTPLEFTIHNAEGGMEARRDQIPLILSWAISIHKSQGQTIERVRIDMRNIFEKGQAYVAMSRAVSLDGLQVVNFSSSKVMAHPRVLEWHEALGIKQTASSPERRRMAPRNRETLEIWSEDEDGWDIGRDNYYR</sequence>
<dbReference type="InterPro" id="IPR003593">
    <property type="entry name" value="AAA+_ATPase"/>
</dbReference>
<dbReference type="Pfam" id="PF21530">
    <property type="entry name" value="Pif1_2B_dom"/>
    <property type="match status" value="1"/>
</dbReference>
<feature type="compositionally biased region" description="Low complexity" evidence="13">
    <location>
        <begin position="105"/>
        <end position="116"/>
    </location>
</feature>
<evidence type="ECO:0000259" key="14">
    <source>
        <dbReference type="SMART" id="SM00382"/>
    </source>
</evidence>
<evidence type="ECO:0000256" key="2">
    <source>
        <dbReference type="ARBA" id="ARBA00022763"/>
    </source>
</evidence>
<keyword evidence="4 12" id="KW-0347">Helicase</keyword>
<comment type="catalytic activity">
    <reaction evidence="12">
        <text>ATP + H2O = ADP + phosphate + H(+)</text>
        <dbReference type="Rhea" id="RHEA:13065"/>
        <dbReference type="ChEBI" id="CHEBI:15377"/>
        <dbReference type="ChEBI" id="CHEBI:15378"/>
        <dbReference type="ChEBI" id="CHEBI:30616"/>
        <dbReference type="ChEBI" id="CHEBI:43474"/>
        <dbReference type="ChEBI" id="CHEBI:456216"/>
        <dbReference type="EC" id="5.6.2.3"/>
    </reaction>
</comment>
<name>A0AAD2HTN7_9AGAR</name>
<dbReference type="CDD" id="cd18809">
    <property type="entry name" value="SF1_C_RecD"/>
    <property type="match status" value="1"/>
</dbReference>
<dbReference type="GO" id="GO:0016787">
    <property type="term" value="F:hydrolase activity"/>
    <property type="evidence" value="ECO:0007669"/>
    <property type="project" value="UniProtKB-KW"/>
</dbReference>
<dbReference type="GO" id="GO:0005634">
    <property type="term" value="C:nucleus"/>
    <property type="evidence" value="ECO:0007669"/>
    <property type="project" value="UniProtKB-SubCell"/>
</dbReference>
<evidence type="ECO:0000256" key="3">
    <source>
        <dbReference type="ARBA" id="ARBA00022801"/>
    </source>
</evidence>
<evidence type="ECO:0000313" key="15">
    <source>
        <dbReference type="EMBL" id="CAK5279932.1"/>
    </source>
</evidence>
<dbReference type="GO" id="GO:0000723">
    <property type="term" value="P:telomere maintenance"/>
    <property type="evidence" value="ECO:0007669"/>
    <property type="project" value="InterPro"/>
</dbReference>
<dbReference type="PANTHER" id="PTHR47642">
    <property type="entry name" value="ATP-DEPENDENT DNA HELICASE"/>
    <property type="match status" value="1"/>
</dbReference>
<keyword evidence="6 12" id="KW-0238">DNA-binding</keyword>
<dbReference type="InterPro" id="IPR009027">
    <property type="entry name" value="Ribosomal_bL9/RNase_H1_N"/>
</dbReference>
<dbReference type="EC" id="5.6.2.3" evidence="12"/>
<evidence type="ECO:0000256" key="9">
    <source>
        <dbReference type="ARBA" id="ARBA00023204"/>
    </source>
</evidence>
<keyword evidence="1 12" id="KW-0547">Nucleotide-binding</keyword>
<keyword evidence="2 12" id="KW-0227">DNA damage</keyword>
<comment type="subcellular location">
    <subcellularLocation>
        <location evidence="12">Nucleus</location>
    </subcellularLocation>
    <subcellularLocation>
        <location evidence="12">Mitochondrion</location>
    </subcellularLocation>
</comment>
<dbReference type="Gene3D" id="3.40.50.300">
    <property type="entry name" value="P-loop containing nucleotide triphosphate hydrolases"/>
    <property type="match status" value="2"/>
</dbReference>
<evidence type="ECO:0000256" key="4">
    <source>
        <dbReference type="ARBA" id="ARBA00022806"/>
    </source>
</evidence>
<keyword evidence="10 12" id="KW-0413">Isomerase</keyword>
<feature type="binding site" evidence="12">
    <location>
        <begin position="153"/>
        <end position="160"/>
    </location>
    <ligand>
        <name>ATP</name>
        <dbReference type="ChEBI" id="CHEBI:30616"/>
    </ligand>
</feature>
<keyword evidence="8 12" id="KW-0233">DNA recombination</keyword>
<keyword evidence="7 12" id="KW-0496">Mitochondrion</keyword>
<evidence type="ECO:0000256" key="1">
    <source>
        <dbReference type="ARBA" id="ARBA00022741"/>
    </source>
</evidence>
<comment type="caution">
    <text evidence="12">Lacks conserved residue(s) required for the propagation of feature annotation.</text>
</comment>
<dbReference type="Pfam" id="PF05970">
    <property type="entry name" value="PIF1"/>
    <property type="match status" value="1"/>
</dbReference>
<dbReference type="GO" id="GO:0003677">
    <property type="term" value="F:DNA binding"/>
    <property type="evidence" value="ECO:0007669"/>
    <property type="project" value="UniProtKB-KW"/>
</dbReference>
<dbReference type="CDD" id="cd18037">
    <property type="entry name" value="DEXSc_Pif1_like"/>
    <property type="match status" value="1"/>
</dbReference>
<evidence type="ECO:0000256" key="10">
    <source>
        <dbReference type="ARBA" id="ARBA00023235"/>
    </source>
</evidence>
<dbReference type="InterPro" id="IPR027417">
    <property type="entry name" value="P-loop_NTPase"/>
</dbReference>
<comment type="function">
    <text evidence="12">DNA-dependent ATPase and 5'-3' DNA helicase required for the maintenance of both mitochondrial and nuclear genome stability.</text>
</comment>
<reference evidence="15" key="1">
    <citation type="submission" date="2023-11" db="EMBL/GenBank/DDBJ databases">
        <authorList>
            <person name="De Vega J J."/>
            <person name="De Vega J J."/>
        </authorList>
    </citation>
    <scope>NUCLEOTIDE SEQUENCE</scope>
</reference>
<comment type="cofactor">
    <cofactor evidence="12">
        <name>Mg(2+)</name>
        <dbReference type="ChEBI" id="CHEBI:18420"/>
    </cofactor>
</comment>
<proteinExistence type="inferred from homology"/>
<dbReference type="AlphaFoldDB" id="A0AAD2HTN7"/>
<feature type="region of interest" description="Disordered" evidence="13">
    <location>
        <begin position="93"/>
        <end position="120"/>
    </location>
</feature>
<dbReference type="SUPFAM" id="SSF52540">
    <property type="entry name" value="P-loop containing nucleoside triphosphate hydrolases"/>
    <property type="match status" value="2"/>
</dbReference>
<keyword evidence="3 12" id="KW-0378">Hydrolase</keyword>
<evidence type="ECO:0000256" key="12">
    <source>
        <dbReference type="HAMAP-Rule" id="MF_03176"/>
    </source>
</evidence>
<comment type="caution">
    <text evidence="15">The sequence shown here is derived from an EMBL/GenBank/DDBJ whole genome shotgun (WGS) entry which is preliminary data.</text>
</comment>
<dbReference type="Pfam" id="PF01693">
    <property type="entry name" value="Cauli_VI"/>
    <property type="match status" value="1"/>
</dbReference>
<accession>A0AAD2HTN7</accession>
<keyword evidence="9 12" id="KW-0234">DNA repair</keyword>
<organism evidence="15 16">
    <name type="scientific">Mycena citricolor</name>
    <dbReference type="NCBI Taxonomy" id="2018698"/>
    <lineage>
        <taxon>Eukaryota</taxon>
        <taxon>Fungi</taxon>
        <taxon>Dikarya</taxon>
        <taxon>Basidiomycota</taxon>
        <taxon>Agaricomycotina</taxon>
        <taxon>Agaricomycetes</taxon>
        <taxon>Agaricomycetidae</taxon>
        <taxon>Agaricales</taxon>
        <taxon>Marasmiineae</taxon>
        <taxon>Mycenaceae</taxon>
        <taxon>Mycena</taxon>
    </lineage>
</organism>
<dbReference type="GO" id="GO:0005739">
    <property type="term" value="C:mitochondrion"/>
    <property type="evidence" value="ECO:0007669"/>
    <property type="project" value="UniProtKB-SubCell"/>
</dbReference>
<dbReference type="GO" id="GO:0006310">
    <property type="term" value="P:DNA recombination"/>
    <property type="evidence" value="ECO:0007669"/>
    <property type="project" value="UniProtKB-UniRule"/>
</dbReference>
<evidence type="ECO:0000313" key="16">
    <source>
        <dbReference type="Proteomes" id="UP001295794"/>
    </source>
</evidence>
<comment type="similarity">
    <text evidence="12">Belongs to the helicase family. PIF1 subfamily.</text>
</comment>
<evidence type="ECO:0000256" key="5">
    <source>
        <dbReference type="ARBA" id="ARBA00022840"/>
    </source>
</evidence>
<keyword evidence="5 12" id="KW-0067">ATP-binding</keyword>
<evidence type="ECO:0000256" key="7">
    <source>
        <dbReference type="ARBA" id="ARBA00023128"/>
    </source>
</evidence>
<dbReference type="GO" id="GO:0006281">
    <property type="term" value="P:DNA repair"/>
    <property type="evidence" value="ECO:0007669"/>
    <property type="project" value="UniProtKB-UniRule"/>
</dbReference>
<evidence type="ECO:0000256" key="6">
    <source>
        <dbReference type="ARBA" id="ARBA00023125"/>
    </source>
</evidence>
<dbReference type="SMART" id="SM00382">
    <property type="entry name" value="AAA"/>
    <property type="match status" value="1"/>
</dbReference>
<dbReference type="InterPro" id="IPR011320">
    <property type="entry name" value="RNase_H1_N"/>
</dbReference>
<dbReference type="Proteomes" id="UP001295794">
    <property type="component" value="Unassembled WGS sequence"/>
</dbReference>
<dbReference type="PANTHER" id="PTHR47642:SF5">
    <property type="entry name" value="ATP-DEPENDENT DNA HELICASE"/>
    <property type="match status" value="1"/>
</dbReference>
<evidence type="ECO:0000256" key="8">
    <source>
        <dbReference type="ARBA" id="ARBA00023172"/>
    </source>
</evidence>
<gene>
    <name evidence="12" type="primary">PIF1</name>
    <name evidence="15" type="ORF">MYCIT1_LOCUS30294</name>
</gene>
<evidence type="ECO:0000256" key="11">
    <source>
        <dbReference type="ARBA" id="ARBA00023242"/>
    </source>
</evidence>
<dbReference type="GO" id="GO:0043139">
    <property type="term" value="F:5'-3' DNA helicase activity"/>
    <property type="evidence" value="ECO:0007669"/>
    <property type="project" value="UniProtKB-UniRule"/>
</dbReference>
<dbReference type="SUPFAM" id="SSF55658">
    <property type="entry name" value="L9 N-domain-like"/>
    <property type="match status" value="1"/>
</dbReference>
<dbReference type="GO" id="GO:0005524">
    <property type="term" value="F:ATP binding"/>
    <property type="evidence" value="ECO:0007669"/>
    <property type="project" value="UniProtKB-UniRule"/>
</dbReference>
<dbReference type="EMBL" id="CAVNYO010000440">
    <property type="protein sequence ID" value="CAK5279932.1"/>
    <property type="molecule type" value="Genomic_DNA"/>
</dbReference>
<dbReference type="InterPro" id="IPR051055">
    <property type="entry name" value="PIF1_helicase"/>
</dbReference>
<dbReference type="InterPro" id="IPR049163">
    <property type="entry name" value="Pif1-like_2B_dom"/>
</dbReference>
<dbReference type="Gene3D" id="3.40.970.10">
    <property type="entry name" value="Ribonuclease H1, N-terminal domain"/>
    <property type="match status" value="1"/>
</dbReference>